<dbReference type="EMBL" id="BTSX01000004">
    <property type="protein sequence ID" value="GMS96480.1"/>
    <property type="molecule type" value="Genomic_DNA"/>
</dbReference>
<comment type="caution">
    <text evidence="1">The sequence shown here is derived from an EMBL/GenBank/DDBJ whole genome shotgun (WGS) entry which is preliminary data.</text>
</comment>
<proteinExistence type="predicted"/>
<dbReference type="AlphaFoldDB" id="A0AAV5TQA9"/>
<organism evidence="1 2">
    <name type="scientific">Pristionchus entomophagus</name>
    <dbReference type="NCBI Taxonomy" id="358040"/>
    <lineage>
        <taxon>Eukaryota</taxon>
        <taxon>Metazoa</taxon>
        <taxon>Ecdysozoa</taxon>
        <taxon>Nematoda</taxon>
        <taxon>Chromadorea</taxon>
        <taxon>Rhabditida</taxon>
        <taxon>Rhabditina</taxon>
        <taxon>Diplogasteromorpha</taxon>
        <taxon>Diplogasteroidea</taxon>
        <taxon>Neodiplogasteridae</taxon>
        <taxon>Pristionchus</taxon>
    </lineage>
</organism>
<gene>
    <name evidence="1" type="ORF">PENTCL1PPCAC_18655</name>
</gene>
<accession>A0AAV5TQA9</accession>
<feature type="non-terminal residue" evidence="1">
    <location>
        <position position="199"/>
    </location>
</feature>
<dbReference type="Proteomes" id="UP001432027">
    <property type="component" value="Unassembled WGS sequence"/>
</dbReference>
<name>A0AAV5TQA9_9BILA</name>
<protein>
    <submittedName>
        <fullName evidence="1">Uncharacterized protein</fullName>
    </submittedName>
</protein>
<evidence type="ECO:0000313" key="1">
    <source>
        <dbReference type="EMBL" id="GMS96480.1"/>
    </source>
</evidence>
<reference evidence="1" key="1">
    <citation type="submission" date="2023-10" db="EMBL/GenBank/DDBJ databases">
        <title>Genome assembly of Pristionchus species.</title>
        <authorList>
            <person name="Yoshida K."/>
            <person name="Sommer R.J."/>
        </authorList>
    </citation>
    <scope>NUCLEOTIDE SEQUENCE</scope>
    <source>
        <strain evidence="1">RS0144</strain>
    </source>
</reference>
<keyword evidence="2" id="KW-1185">Reference proteome</keyword>
<evidence type="ECO:0000313" key="2">
    <source>
        <dbReference type="Proteomes" id="UP001432027"/>
    </source>
</evidence>
<sequence>MREERGGGRAPFHTCKVAGNHGWGRGRGVVSVLSHQFLDDICRVLLSLPAHTLLVLGSEIAEDLVRLCLRGILDVGIAEKILNADQQLSDGYRGLPVLVFIQKRKAHLSGGVHIRVEEGRLEFALGRRRGEIILEHHLDSVESSLPDGVLLAGDGAIPHEEIERSISILRRFRDESEGVVLSPGSSLLCQSSGRDSRHL</sequence>